<accession>A0A0E9Y1E9</accession>
<reference evidence="2" key="2">
    <citation type="journal article" date="2015" name="Fish Shellfish Immunol.">
        <title>Early steps in the European eel (Anguilla anguilla)-Vibrio vulnificus interaction in the gills: Role of the RtxA13 toxin.</title>
        <authorList>
            <person name="Callol A."/>
            <person name="Pajuelo D."/>
            <person name="Ebbesson L."/>
            <person name="Teles M."/>
            <person name="MacKenzie S."/>
            <person name="Amaro C."/>
        </authorList>
    </citation>
    <scope>NUCLEOTIDE SEQUENCE</scope>
</reference>
<dbReference type="AlphaFoldDB" id="A0A0E9Y1E9"/>
<dbReference type="EMBL" id="GBXM01000794">
    <property type="protein sequence ID" value="JAI07784.1"/>
    <property type="molecule type" value="Transcribed_RNA"/>
</dbReference>
<evidence type="ECO:0000313" key="2">
    <source>
        <dbReference type="EMBL" id="JAI07784.1"/>
    </source>
</evidence>
<sequence>MTETGQIAQDSLGTATVPSPGVTG</sequence>
<proteinExistence type="predicted"/>
<protein>
    <submittedName>
        <fullName evidence="2">Uncharacterized protein</fullName>
    </submittedName>
</protein>
<feature type="compositionally biased region" description="Polar residues" evidence="1">
    <location>
        <begin position="1"/>
        <end position="17"/>
    </location>
</feature>
<organism evidence="2">
    <name type="scientific">Anguilla anguilla</name>
    <name type="common">European freshwater eel</name>
    <name type="synonym">Muraena anguilla</name>
    <dbReference type="NCBI Taxonomy" id="7936"/>
    <lineage>
        <taxon>Eukaryota</taxon>
        <taxon>Metazoa</taxon>
        <taxon>Chordata</taxon>
        <taxon>Craniata</taxon>
        <taxon>Vertebrata</taxon>
        <taxon>Euteleostomi</taxon>
        <taxon>Actinopterygii</taxon>
        <taxon>Neopterygii</taxon>
        <taxon>Teleostei</taxon>
        <taxon>Anguilliformes</taxon>
        <taxon>Anguillidae</taxon>
        <taxon>Anguilla</taxon>
    </lineage>
</organism>
<reference evidence="2" key="1">
    <citation type="submission" date="2014-11" db="EMBL/GenBank/DDBJ databases">
        <authorList>
            <person name="Amaro Gonzalez C."/>
        </authorList>
    </citation>
    <scope>NUCLEOTIDE SEQUENCE</scope>
</reference>
<name>A0A0E9Y1E9_ANGAN</name>
<evidence type="ECO:0000256" key="1">
    <source>
        <dbReference type="SAM" id="MobiDB-lite"/>
    </source>
</evidence>
<feature type="region of interest" description="Disordered" evidence="1">
    <location>
        <begin position="1"/>
        <end position="24"/>
    </location>
</feature>